<keyword evidence="16" id="KW-0378">Hydrolase</keyword>
<dbReference type="SUPFAM" id="SSF55486">
    <property type="entry name" value="Metalloproteases ('zincins'), catalytic domain"/>
    <property type="match status" value="1"/>
</dbReference>
<evidence type="ECO:0000256" key="6">
    <source>
        <dbReference type="ARBA" id="ARBA00023157"/>
    </source>
</evidence>
<feature type="transmembrane region" description="Helical" evidence="11">
    <location>
        <begin position="62"/>
        <end position="83"/>
    </location>
</feature>
<reference evidence="16" key="1">
    <citation type="submission" date="2025-08" db="UniProtKB">
        <authorList>
            <consortium name="RefSeq"/>
        </authorList>
    </citation>
    <scope>IDENTIFICATION</scope>
</reference>
<dbReference type="SUPFAM" id="SSF57552">
    <property type="entry name" value="Blood coagulation inhibitor (disintegrin)"/>
    <property type="match status" value="1"/>
</dbReference>
<dbReference type="GO" id="GO:0051044">
    <property type="term" value="P:positive regulation of membrane protein ectodomain proteolysis"/>
    <property type="evidence" value="ECO:0007669"/>
    <property type="project" value="TreeGrafter"/>
</dbReference>
<dbReference type="InterPro" id="IPR006586">
    <property type="entry name" value="ADAM_Cys-rich"/>
</dbReference>
<keyword evidence="6 8" id="KW-1015">Disulfide bond</keyword>
<evidence type="ECO:0000259" key="13">
    <source>
        <dbReference type="PROSITE" id="PS50214"/>
    </source>
</evidence>
<evidence type="ECO:0000256" key="5">
    <source>
        <dbReference type="ARBA" id="ARBA00023136"/>
    </source>
</evidence>
<dbReference type="GO" id="GO:0004222">
    <property type="term" value="F:metalloendopeptidase activity"/>
    <property type="evidence" value="ECO:0007669"/>
    <property type="project" value="InterPro"/>
</dbReference>
<keyword evidence="15" id="KW-1185">Reference proteome</keyword>
<keyword evidence="5 11" id="KW-0472">Membrane</keyword>
<name>A0A6P8GD99_CLUHA</name>
<dbReference type="InterPro" id="IPR034027">
    <property type="entry name" value="Reprolysin_adamalysin"/>
</dbReference>
<dbReference type="PROSITE" id="PS01186">
    <property type="entry name" value="EGF_2"/>
    <property type="match status" value="1"/>
</dbReference>
<dbReference type="RefSeq" id="XP_031434931.1">
    <property type="nucleotide sequence ID" value="XM_031579071.2"/>
</dbReference>
<dbReference type="CTD" id="368917"/>
<dbReference type="GO" id="GO:0050839">
    <property type="term" value="F:cell adhesion molecule binding"/>
    <property type="evidence" value="ECO:0007669"/>
    <property type="project" value="TreeGrafter"/>
</dbReference>
<keyword evidence="9" id="KW-0862">Zinc</keyword>
<dbReference type="OrthoDB" id="5951731at2759"/>
<dbReference type="PROSITE" id="PS50026">
    <property type="entry name" value="EGF_3"/>
    <property type="match status" value="1"/>
</dbReference>
<dbReference type="InterPro" id="IPR000742">
    <property type="entry name" value="EGF"/>
</dbReference>
<dbReference type="FunFam" id="4.10.70.10:FF:000001">
    <property type="entry name" value="Disintegrin and metalloproteinase domain-containing protein 22"/>
    <property type="match status" value="1"/>
</dbReference>
<feature type="binding site" evidence="9">
    <location>
        <position position="391"/>
    </location>
    <ligand>
        <name>Zn(2+)</name>
        <dbReference type="ChEBI" id="CHEBI:29105"/>
        <note>catalytic</note>
    </ligand>
</feature>
<dbReference type="PROSITE" id="PS50214">
    <property type="entry name" value="DISINTEGRIN_2"/>
    <property type="match status" value="1"/>
</dbReference>
<proteinExistence type="predicted"/>
<dbReference type="Proteomes" id="UP000515152">
    <property type="component" value="Chromosome 13"/>
</dbReference>
<evidence type="ECO:0000259" key="14">
    <source>
        <dbReference type="PROSITE" id="PS50215"/>
    </source>
</evidence>
<feature type="disulfide bond" evidence="7">
    <location>
        <begin position="519"/>
        <end position="539"/>
    </location>
</feature>
<dbReference type="InterPro" id="IPR001762">
    <property type="entry name" value="Disintegrin_dom"/>
</dbReference>
<feature type="disulfide bond" evidence="8">
    <location>
        <begin position="667"/>
        <end position="677"/>
    </location>
</feature>
<dbReference type="PANTHER" id="PTHR11905:SF20">
    <property type="entry name" value="DISINTEGRIN AND METALLOPROTEINASE DOMAIN-CONTAINING PROTEIN 8"/>
    <property type="match status" value="1"/>
</dbReference>
<feature type="region of interest" description="Disordered" evidence="10">
    <location>
        <begin position="742"/>
        <end position="778"/>
    </location>
</feature>
<evidence type="ECO:0000256" key="2">
    <source>
        <dbReference type="ARBA" id="ARBA00022536"/>
    </source>
</evidence>
<dbReference type="InterPro" id="IPR036436">
    <property type="entry name" value="Disintegrin_dom_sf"/>
</dbReference>
<dbReference type="FunFam" id="3.40.390.10:FF:000002">
    <property type="entry name" value="Disintegrin and metalloproteinase domain-containing protein 22"/>
    <property type="match status" value="1"/>
</dbReference>
<feature type="domain" description="Peptidase M12B" evidence="14">
    <location>
        <begin position="258"/>
        <end position="453"/>
    </location>
</feature>
<keyword evidence="2 8" id="KW-0245">EGF-like domain</keyword>
<feature type="disulfide bond" evidence="8">
    <location>
        <begin position="685"/>
        <end position="694"/>
    </location>
</feature>
<evidence type="ECO:0000256" key="3">
    <source>
        <dbReference type="ARBA" id="ARBA00022692"/>
    </source>
</evidence>
<dbReference type="GeneID" id="105912305"/>
<dbReference type="InterPro" id="IPR002870">
    <property type="entry name" value="Peptidase_M12B_N"/>
</dbReference>
<evidence type="ECO:0000256" key="11">
    <source>
        <dbReference type="SAM" id="Phobius"/>
    </source>
</evidence>
<feature type="domain" description="Disintegrin" evidence="13">
    <location>
        <begin position="461"/>
        <end position="547"/>
    </location>
</feature>
<dbReference type="Gene3D" id="3.40.390.10">
    <property type="entry name" value="Collagenase (Catalytic Domain)"/>
    <property type="match status" value="1"/>
</dbReference>
<comment type="caution">
    <text evidence="8">Lacks conserved residue(s) required for the propagation of feature annotation.</text>
</comment>
<dbReference type="InterPro" id="IPR024079">
    <property type="entry name" value="MetalloPept_cat_dom_sf"/>
</dbReference>
<evidence type="ECO:0000256" key="1">
    <source>
        <dbReference type="ARBA" id="ARBA00004479"/>
    </source>
</evidence>
<dbReference type="PRINTS" id="PR00289">
    <property type="entry name" value="DISINTEGRIN"/>
</dbReference>
<dbReference type="Pfam" id="PF01421">
    <property type="entry name" value="Reprolysin"/>
    <property type="match status" value="1"/>
</dbReference>
<sequence length="924" mass="101288">MIHRLTCRMSGHSLYANSYCIAVEAERTLARINLFKCRFSGTVCADRLRDRAVTMNMKHTGVLLWIHICLSLLGSFVICSQALPHVSRYDVVRLLKLNVNGRTKRSASSQQTFPDELHFGLVAEGKNYTLHLEKNRDLIGKDYTLTHYKKDGTVSTTGSEAADHCYYHGHVPGLVDSSISVGLCSGMHGVVSVDQKVYLIEPLEGSVEGDHALYRPEHLTKRSREKRGAGVHPEMDVLYDDTPRPLGMRSRASLKAQRFVELMVVVDSSEYKHYKTKKKVEEFILKVANHVDMLYRPLNLRVILVGLEIWSTDQIVVSSRPSDLLNQFVDWQRNNLMKRKKHDNAQFVTGVDFEGSTVGLAFVSVMCFDKSGGVNQDRHDGILSLASTMAHEMGHNLGMSHDEDSCHCGKDGKSCVMADTVGFVYPERFSSCSQAAYRKFLEDYNPSCLVNKPRPEQVYGAPVCGNAFLEKGEECDCGTVEECTNPCCNATTCRLTESSQCAEGECCQNCKFKAAGNMCRMSAHDCDLTEHCSGSSGDCPRDVYRMNGIPCNRNRGYCYNGQCPSHQQQCRLLFGEDADSCFVNTCNYRLACDERQLKCENVQCTGGTARYGMEWSLPRGGKCKKITSISNGQDDLKRAPTGTKCANSMVCVKGLCQDVSVYGTKDCSDKCNNRGVCNHENECHCDPGWAPPYCTAELPNQETGSSGVVIGVCVAVGVLLLLTLLMAGLSCCKTSHSMDRTAVKGKRVPRTSSGEANPVFQAGSAKNSPRCGPPRISLPTFLESTVTQSCKPLGVKPVPNRTAPQPPKKPPVQPVLPHDPKPQNSGCVTPAKSSPAVPHVKPHLPANKPVPPANKPLPVASRQLHVVSKPQAPSRPLPPLTPKTVNKPTPPPVPPVKPSSSPSPWKLEVPAGQKLALIPPRGRR</sequence>
<feature type="region of interest" description="Disordered" evidence="10">
    <location>
        <begin position="791"/>
        <end position="924"/>
    </location>
</feature>
<dbReference type="InterPro" id="IPR013111">
    <property type="entry name" value="EGF_extracell"/>
</dbReference>
<dbReference type="Pfam" id="PF00200">
    <property type="entry name" value="Disintegrin"/>
    <property type="match status" value="1"/>
</dbReference>
<feature type="transmembrane region" description="Helical" evidence="11">
    <location>
        <begin position="708"/>
        <end position="731"/>
    </location>
</feature>
<protein>
    <submittedName>
        <fullName evidence="16">Disintegrin and metalloproteinase domain-containing protein 8a</fullName>
    </submittedName>
</protein>
<keyword evidence="16" id="KW-0645">Protease</keyword>
<dbReference type="CDD" id="cd04269">
    <property type="entry name" value="ZnMc_adamalysin_II_like"/>
    <property type="match status" value="1"/>
</dbReference>
<dbReference type="Pfam" id="PF07974">
    <property type="entry name" value="EGF_2"/>
    <property type="match status" value="1"/>
</dbReference>
<feature type="compositionally biased region" description="Pro residues" evidence="10">
    <location>
        <begin position="888"/>
        <end position="897"/>
    </location>
</feature>
<keyword evidence="16" id="KW-0482">Metalloprotease</keyword>
<keyword evidence="4 11" id="KW-1133">Transmembrane helix</keyword>
<evidence type="ECO:0000313" key="15">
    <source>
        <dbReference type="Proteomes" id="UP000515152"/>
    </source>
</evidence>
<dbReference type="GO" id="GO:0022407">
    <property type="term" value="P:regulation of cell-cell adhesion"/>
    <property type="evidence" value="ECO:0007669"/>
    <property type="project" value="TreeGrafter"/>
</dbReference>
<dbReference type="GO" id="GO:0006954">
    <property type="term" value="P:inflammatory response"/>
    <property type="evidence" value="ECO:0007669"/>
    <property type="project" value="TreeGrafter"/>
</dbReference>
<dbReference type="SMART" id="SM00050">
    <property type="entry name" value="DISIN"/>
    <property type="match status" value="1"/>
</dbReference>
<dbReference type="GO" id="GO:0002020">
    <property type="term" value="F:protease binding"/>
    <property type="evidence" value="ECO:0007669"/>
    <property type="project" value="Ensembl"/>
</dbReference>
<organism evidence="15 16">
    <name type="scientific">Clupea harengus</name>
    <name type="common">Atlantic herring</name>
    <dbReference type="NCBI Taxonomy" id="7950"/>
    <lineage>
        <taxon>Eukaryota</taxon>
        <taxon>Metazoa</taxon>
        <taxon>Chordata</taxon>
        <taxon>Craniata</taxon>
        <taxon>Vertebrata</taxon>
        <taxon>Euteleostomi</taxon>
        <taxon>Actinopterygii</taxon>
        <taxon>Neopterygii</taxon>
        <taxon>Teleostei</taxon>
        <taxon>Clupei</taxon>
        <taxon>Clupeiformes</taxon>
        <taxon>Clupeoidei</taxon>
        <taxon>Clupeidae</taxon>
        <taxon>Clupea</taxon>
    </lineage>
</organism>
<feature type="active site" evidence="9">
    <location>
        <position position="392"/>
    </location>
</feature>
<evidence type="ECO:0000256" key="10">
    <source>
        <dbReference type="SAM" id="MobiDB-lite"/>
    </source>
</evidence>
<evidence type="ECO:0000256" key="7">
    <source>
        <dbReference type="PROSITE-ProRule" id="PRU00068"/>
    </source>
</evidence>
<dbReference type="PROSITE" id="PS00427">
    <property type="entry name" value="DISINTEGRIN_1"/>
    <property type="match status" value="1"/>
</dbReference>
<keyword evidence="3 11" id="KW-0812">Transmembrane</keyword>
<evidence type="ECO:0000259" key="12">
    <source>
        <dbReference type="PROSITE" id="PS50026"/>
    </source>
</evidence>
<evidence type="ECO:0000256" key="9">
    <source>
        <dbReference type="PROSITE-ProRule" id="PRU00276"/>
    </source>
</evidence>
<dbReference type="GO" id="GO:0046872">
    <property type="term" value="F:metal ion binding"/>
    <property type="evidence" value="ECO:0007669"/>
    <property type="project" value="UniProtKB-KW"/>
</dbReference>
<dbReference type="GO" id="GO:0002693">
    <property type="term" value="P:positive regulation of cellular extravasation"/>
    <property type="evidence" value="ECO:0007669"/>
    <property type="project" value="TreeGrafter"/>
</dbReference>
<evidence type="ECO:0000256" key="8">
    <source>
        <dbReference type="PROSITE-ProRule" id="PRU00076"/>
    </source>
</evidence>
<dbReference type="PROSITE" id="PS50215">
    <property type="entry name" value="ADAM_MEPRO"/>
    <property type="match status" value="1"/>
</dbReference>
<feature type="compositionally biased region" description="Pro residues" evidence="10">
    <location>
        <begin position="804"/>
        <end position="814"/>
    </location>
</feature>
<dbReference type="Pfam" id="PF01562">
    <property type="entry name" value="Pep_M12B_propep"/>
    <property type="match status" value="1"/>
</dbReference>
<dbReference type="SMART" id="SM00608">
    <property type="entry name" value="ACR"/>
    <property type="match status" value="1"/>
</dbReference>
<dbReference type="InterPro" id="IPR001590">
    <property type="entry name" value="Peptidase_M12B"/>
</dbReference>
<feature type="domain" description="EGF-like" evidence="12">
    <location>
        <begin position="663"/>
        <end position="695"/>
    </location>
</feature>
<dbReference type="InterPro" id="IPR018358">
    <property type="entry name" value="Disintegrin_CS"/>
</dbReference>
<dbReference type="KEGG" id="char:105912305"/>
<dbReference type="AlphaFoldDB" id="A0A6P8GD99"/>
<gene>
    <name evidence="16" type="primary">adam8a</name>
</gene>
<comment type="subcellular location">
    <subcellularLocation>
        <location evidence="1">Membrane</location>
        <topology evidence="1">Single-pass type I membrane protein</topology>
    </subcellularLocation>
</comment>
<dbReference type="GO" id="GO:0005886">
    <property type="term" value="C:plasma membrane"/>
    <property type="evidence" value="ECO:0007669"/>
    <property type="project" value="UniProtKB-ARBA"/>
</dbReference>
<dbReference type="PANTHER" id="PTHR11905">
    <property type="entry name" value="ADAM A DISINTEGRIN AND METALLOPROTEASE DOMAIN"/>
    <property type="match status" value="1"/>
</dbReference>
<dbReference type="GO" id="GO:0006508">
    <property type="term" value="P:proteolysis"/>
    <property type="evidence" value="ECO:0007669"/>
    <property type="project" value="InterPro"/>
</dbReference>
<feature type="binding site" evidence="9">
    <location>
        <position position="395"/>
    </location>
    <ligand>
        <name>Zn(2+)</name>
        <dbReference type="ChEBI" id="CHEBI:29105"/>
        <note>catalytic</note>
    </ligand>
</feature>
<feature type="binding site" evidence="9">
    <location>
        <position position="401"/>
    </location>
    <ligand>
        <name>Zn(2+)</name>
        <dbReference type="ChEBI" id="CHEBI:29105"/>
        <note>catalytic</note>
    </ligand>
</feature>
<accession>A0A6P8GD99</accession>
<evidence type="ECO:0000256" key="4">
    <source>
        <dbReference type="ARBA" id="ARBA00022989"/>
    </source>
</evidence>
<dbReference type="Gene3D" id="4.10.70.10">
    <property type="entry name" value="Disintegrin domain"/>
    <property type="match status" value="1"/>
</dbReference>
<keyword evidence="9" id="KW-0479">Metal-binding</keyword>
<evidence type="ECO:0000313" key="16">
    <source>
        <dbReference type="RefSeq" id="XP_031434931.1"/>
    </source>
</evidence>